<evidence type="ECO:0008006" key="4">
    <source>
        <dbReference type="Google" id="ProtNLM"/>
    </source>
</evidence>
<evidence type="ECO:0000256" key="1">
    <source>
        <dbReference type="SAM" id="Coils"/>
    </source>
</evidence>
<proteinExistence type="predicted"/>
<dbReference type="EMBL" id="QORO01000003">
    <property type="protein sequence ID" value="RCK58644.1"/>
    <property type="molecule type" value="Genomic_DNA"/>
</dbReference>
<dbReference type="RefSeq" id="WP_114118247.1">
    <property type="nucleotide sequence ID" value="NZ_BMHU01000002.1"/>
</dbReference>
<feature type="coiled-coil region" evidence="1">
    <location>
        <begin position="633"/>
        <end position="660"/>
    </location>
</feature>
<dbReference type="OrthoDB" id="174137at2"/>
<dbReference type="AlphaFoldDB" id="A0A367XYH5"/>
<gene>
    <name evidence="2" type="ORF">DTO57_10850</name>
</gene>
<keyword evidence="3" id="KW-1185">Reference proteome</keyword>
<dbReference type="Gene3D" id="3.40.1140.10">
    <property type="match status" value="1"/>
</dbReference>
<dbReference type="Proteomes" id="UP000253508">
    <property type="component" value="Unassembled WGS sequence"/>
</dbReference>
<evidence type="ECO:0000313" key="3">
    <source>
        <dbReference type="Proteomes" id="UP000253508"/>
    </source>
</evidence>
<evidence type="ECO:0000313" key="2">
    <source>
        <dbReference type="EMBL" id="RCK58644.1"/>
    </source>
</evidence>
<protein>
    <recommendedName>
        <fullName evidence="4">ATP-binding protein</fullName>
    </recommendedName>
</protein>
<organism evidence="2 3">
    <name type="scientific">Microbacterium sorbitolivorans</name>
    <dbReference type="NCBI Taxonomy" id="1867410"/>
    <lineage>
        <taxon>Bacteria</taxon>
        <taxon>Bacillati</taxon>
        <taxon>Actinomycetota</taxon>
        <taxon>Actinomycetes</taxon>
        <taxon>Micrococcales</taxon>
        <taxon>Microbacteriaceae</taxon>
        <taxon>Microbacterium</taxon>
    </lineage>
</organism>
<accession>A0A367XYH5</accession>
<dbReference type="Pfam" id="PF13555">
    <property type="entry name" value="AAA_29"/>
    <property type="match status" value="1"/>
</dbReference>
<name>A0A367XYH5_9MICO</name>
<feature type="coiled-coil region" evidence="1">
    <location>
        <begin position="339"/>
        <end position="395"/>
    </location>
</feature>
<comment type="caution">
    <text evidence="2">The sequence shown here is derived from an EMBL/GenBank/DDBJ whole genome shotgun (WGS) entry which is preliminary data.</text>
</comment>
<sequence>MSDLLIAGYDDETAQWRAESLQVVNWGGFHGHHTTRFDEHATLISGGSGTGKSTLLDAYTALMMPSTVPFNGASNDATVGRARGADQRNVLTYLRGKSDTVGDVDKVLRGDGSAVWGAVAATFVDGSGRQYTAMRAYFAPANASRTVDVRTRHFTLEGGFDLSRLTEFADSRFDPRAVRAAFPGLKNHETTQDFLYAVAARLGIGEGGDSDNALRLLARIQAGHQVRTVDRLFKEMVLERPSTFAAADAVLEQFHALRQSHESLATAEAKEKMLADIAGLYEQYTAARERTTRLDRYGVAQDPLSATPFRLWQLRTEQRLLEADADSNREARDAAKAAVTTARAEEASLAVEVEELKQQRASGGGDQLSRIDARLAEAEVRAARIAEARRALESRIAEVEVSLDDAEAFAAAKRVARDYLAGVDDSLADIKRRRDEAVVGAGELRRTQRELAGELTSLRSRDSRIPDAFDRARREIARAAGLDPAELPFAAELIDVRPEFDDWRLAAEATLGGLGMTLLMDARRQKQIRTAIDGIQLERRVRFEGVDLDAEAPELDDERYISGRLAFKASPFAGWVRAQVAQRDHLCADSAAQLGGETRAVTITGQTADGRRGAHGRDPRERGILGFSNEAQRGEIESEIASLDARIDELETARAACEREQEAVAALASAHRRIAEADWESIDPDPVLALAADLRQQRAAVLDTSDALAGVEERLAAAEEGLEGARRLRFRAEAELEALNDAWSALVDRQDASYVELERIEEATEIDDDDAAHLDAELARIEPDVTADGFERVLARLRDELTASVRREVVAGDQAAASLERIFRAYDEKWPDPNRGTSVDAYDEYAAIYDEITRDGLSVHRLEFRRHIQDVSSTDLKMLSDSFGHALQSIRERLDPVDEILGGLAFASDTDRLRIEMRHLHPERVERVRARLRDLAEAKSTTWTDEEADRRFAELQEFIDLIDQPEDGTNPHREELLDVRRHIEITASRIAPDGSVVSTYSTLGDKSGGESQELVAFVVGAALRYQLGDQTRSWPRFAPVFLDEGFVKADSAFTGRAIGAWLGLGFQIIVVAPLDKVTALEPHMGLNLAVTKTPGGYSFITTFEDAA</sequence>
<reference evidence="2 3" key="1">
    <citation type="submission" date="2018-07" db="EMBL/GenBank/DDBJ databases">
        <title>Microbacterium endoborsara sp. nov., a novel actinobacterium isolated from Borszczowia aralocaspica.</title>
        <authorList>
            <person name="An D."/>
        </authorList>
    </citation>
    <scope>NUCLEOTIDE SEQUENCE [LARGE SCALE GENOMIC DNA]</scope>
    <source>
        <strain evidence="2 3">C1.15228</strain>
    </source>
</reference>
<dbReference type="Pfam" id="PF13558">
    <property type="entry name" value="SbcC_Walker_B"/>
    <property type="match status" value="1"/>
</dbReference>
<feature type="coiled-coil region" evidence="1">
    <location>
        <begin position="708"/>
        <end position="742"/>
    </location>
</feature>
<keyword evidence="1" id="KW-0175">Coiled coil</keyword>